<evidence type="ECO:0000259" key="3">
    <source>
        <dbReference type="PROSITE" id="PS50235"/>
    </source>
</evidence>
<reference evidence="5" key="1">
    <citation type="submission" date="2022-11" db="UniProtKB">
        <authorList>
            <consortium name="WormBaseParasite"/>
        </authorList>
    </citation>
    <scope>IDENTIFICATION</scope>
</reference>
<protein>
    <recommendedName>
        <fullName evidence="2">ubiquitinyl hydrolase 1</fullName>
        <ecNumber evidence="2">3.4.19.12</ecNumber>
    </recommendedName>
</protein>
<dbReference type="SUPFAM" id="SSF54001">
    <property type="entry name" value="Cysteine proteinases"/>
    <property type="match status" value="1"/>
</dbReference>
<organism evidence="4 5">
    <name type="scientific">Meloidogyne incognita</name>
    <name type="common">Southern root-knot nematode worm</name>
    <name type="synonym">Oxyuris incognita</name>
    <dbReference type="NCBI Taxonomy" id="6306"/>
    <lineage>
        <taxon>Eukaryota</taxon>
        <taxon>Metazoa</taxon>
        <taxon>Ecdysozoa</taxon>
        <taxon>Nematoda</taxon>
        <taxon>Chromadorea</taxon>
        <taxon>Rhabditida</taxon>
        <taxon>Tylenchina</taxon>
        <taxon>Tylenchomorpha</taxon>
        <taxon>Tylenchoidea</taxon>
        <taxon>Meloidogynidae</taxon>
        <taxon>Meloidogyninae</taxon>
        <taxon>Meloidogyne</taxon>
        <taxon>Meloidogyne incognita group</taxon>
    </lineage>
</organism>
<dbReference type="InterPro" id="IPR001394">
    <property type="entry name" value="Peptidase_C19_UCH"/>
</dbReference>
<comment type="catalytic activity">
    <reaction evidence="1">
        <text>Thiol-dependent hydrolysis of ester, thioester, amide, peptide and isopeptide bonds formed by the C-terminal Gly of ubiquitin (a 76-residue protein attached to proteins as an intracellular targeting signal).</text>
        <dbReference type="EC" id="3.4.19.12"/>
    </reaction>
</comment>
<dbReference type="InterPro" id="IPR050185">
    <property type="entry name" value="Ub_carboxyl-term_hydrolase"/>
</dbReference>
<name>A0A914LNQ7_MELIC</name>
<dbReference type="EC" id="3.4.19.12" evidence="2"/>
<evidence type="ECO:0000256" key="1">
    <source>
        <dbReference type="ARBA" id="ARBA00000707"/>
    </source>
</evidence>
<sequence>MSEYCSSQNIQVWPSKFDDVFEKNIQDIPDPLLEVKRVEPGKTGLSNSTNNCFINCVLQPIMHSPQLAPLLHTKALRNYINTSNIRGTRGSLTGCLSALANLYWCCKYPVLNVEPILTIFATEIREDFGGETENDAHEFLWHLLNKLGEDTNRGLYEINSNYSKRSLNDLENATIILHGNTYMNEQRRYSSSIITDLFTLVSCSITTCTNCQQKTVGFEQQRIAIIVIITFHFGNFI</sequence>
<feature type="domain" description="USP" evidence="3">
    <location>
        <begin position="43"/>
        <end position="237"/>
    </location>
</feature>
<dbReference type="Proteomes" id="UP000887563">
    <property type="component" value="Unplaced"/>
</dbReference>
<proteinExistence type="predicted"/>
<dbReference type="InterPro" id="IPR038765">
    <property type="entry name" value="Papain-like_cys_pep_sf"/>
</dbReference>
<dbReference type="Gene3D" id="3.90.70.10">
    <property type="entry name" value="Cysteine proteinases"/>
    <property type="match status" value="1"/>
</dbReference>
<dbReference type="WBParaSite" id="Minc3s00653g15656">
    <property type="protein sequence ID" value="Minc3s00653g15656"/>
    <property type="gene ID" value="Minc3s00653g15656"/>
</dbReference>
<dbReference type="AlphaFoldDB" id="A0A914LNQ7"/>
<evidence type="ECO:0000256" key="2">
    <source>
        <dbReference type="ARBA" id="ARBA00012759"/>
    </source>
</evidence>
<dbReference type="InterPro" id="IPR028889">
    <property type="entry name" value="USP"/>
</dbReference>
<accession>A0A914LNQ7</accession>
<dbReference type="PANTHER" id="PTHR21646">
    <property type="entry name" value="UBIQUITIN CARBOXYL-TERMINAL HYDROLASE"/>
    <property type="match status" value="1"/>
</dbReference>
<dbReference type="PROSITE" id="PS50235">
    <property type="entry name" value="USP_3"/>
    <property type="match status" value="1"/>
</dbReference>
<dbReference type="Pfam" id="PF00443">
    <property type="entry name" value="UCH"/>
    <property type="match status" value="1"/>
</dbReference>
<evidence type="ECO:0000313" key="4">
    <source>
        <dbReference type="Proteomes" id="UP000887563"/>
    </source>
</evidence>
<dbReference type="GO" id="GO:0004843">
    <property type="term" value="F:cysteine-type deubiquitinase activity"/>
    <property type="evidence" value="ECO:0007669"/>
    <property type="project" value="UniProtKB-EC"/>
</dbReference>
<keyword evidence="4" id="KW-1185">Reference proteome</keyword>
<evidence type="ECO:0000313" key="5">
    <source>
        <dbReference type="WBParaSite" id="Minc3s00653g15656"/>
    </source>
</evidence>
<dbReference type="GO" id="GO:0016579">
    <property type="term" value="P:protein deubiquitination"/>
    <property type="evidence" value="ECO:0007669"/>
    <property type="project" value="InterPro"/>
</dbReference>